<organism evidence="1 3">
    <name type="scientific">Rahnella sp. (strain Y9602)</name>
    <dbReference type="NCBI Taxonomy" id="2703885"/>
    <lineage>
        <taxon>Bacteria</taxon>
        <taxon>Pseudomonadati</taxon>
        <taxon>Pseudomonadota</taxon>
        <taxon>Gammaproteobacteria</taxon>
        <taxon>Enterobacterales</taxon>
        <taxon>Yersiniaceae</taxon>
        <taxon>Rahnella</taxon>
    </lineage>
</organism>
<geneLocation type="plasmid" evidence="1 3">
    <name>pRAHAQ01</name>
</geneLocation>
<dbReference type="EMBL" id="CP002506">
    <property type="protein sequence ID" value="ADW76508.1"/>
    <property type="molecule type" value="Genomic_DNA"/>
</dbReference>
<evidence type="ECO:0000313" key="4">
    <source>
        <dbReference type="Proteomes" id="UP001598201"/>
    </source>
</evidence>
<dbReference type="eggNOG" id="ENOG50340BD">
    <property type="taxonomic scope" value="Bacteria"/>
</dbReference>
<reference evidence="2 4" key="3">
    <citation type="submission" date="2024-09" db="EMBL/GenBank/DDBJ databases">
        <title>Genomes of Rahnella.</title>
        <authorList>
            <person name="Mnguni F.C."/>
            <person name="Shin G.Y."/>
            <person name="Coutinho T."/>
        </authorList>
    </citation>
    <scope>NUCLEOTIDE SEQUENCE [LARGE SCALE GENOMIC DNA]</scope>
    <source>
        <strain evidence="2 4">20WA0057</strain>
    </source>
</reference>
<dbReference type="OrthoDB" id="6627990at2"/>
<gene>
    <name evidence="1" type="ordered locus">Rahaq_4933</name>
    <name evidence="2" type="ORF">ACFPK4_24505</name>
</gene>
<keyword evidence="4" id="KW-1185">Reference proteome</keyword>
<name>A0A0H3FNM8_RAHSY</name>
<sequence length="237" mass="26611">MFGKKQLKSPDADKVKALKKWDARDKKRQLLIHTVSANYVNTPLLMKPGRDVFKTWDIISSSFIDLDNVLAGFRLGAGLTVRSQSGLFFEAGFILDVPVQNIMGTFSGDVWFPNHAGVSNGMVYNRFALADNIFAGRSKKKEIIAPGGYNQIQPPQKILKNTNYQWHNEILLIGRPDINTYQGLPPTRDIKIAGIFVAPKTIRPTREATLGINERLYKLVERMKKCNPGVPVIDISR</sequence>
<reference evidence="3" key="1">
    <citation type="submission" date="2011-01" db="EMBL/GenBank/DDBJ databases">
        <title>Complete sequence of plasmid1 of Rahnella sp. Y9602.</title>
        <authorList>
            <consortium name="US DOE Joint Genome Institute"/>
            <person name="Lucas S."/>
            <person name="Copeland A."/>
            <person name="Lapidus A."/>
            <person name="Cheng J.-F."/>
            <person name="Goodwin L."/>
            <person name="Pitluck S."/>
            <person name="Lu M."/>
            <person name="Detter J.C."/>
            <person name="Han C."/>
            <person name="Tapia R."/>
            <person name="Land M."/>
            <person name="Hauser L."/>
            <person name="Kyrpides N."/>
            <person name="Ivanova N."/>
            <person name="Ovchinnikova G."/>
            <person name="Pagani I."/>
            <person name="Sobecky P.A."/>
            <person name="Martinez R.J."/>
            <person name="Woyke T."/>
        </authorList>
    </citation>
    <scope>NUCLEOTIDE SEQUENCE [LARGE SCALE GENOMIC DNA]</scope>
    <source>
        <strain evidence="3">Y9602</strain>
        <plasmid evidence="3">pRAHAQ01</plasmid>
    </source>
</reference>
<proteinExistence type="predicted"/>
<accession>A0A0H3FNM8</accession>
<evidence type="ECO:0000313" key="2">
    <source>
        <dbReference type="EMBL" id="MFD3226708.1"/>
    </source>
</evidence>
<dbReference type="RefSeq" id="WP_013578189.1">
    <property type="nucleotide sequence ID" value="NC_015062.1"/>
</dbReference>
<evidence type="ECO:0000313" key="1">
    <source>
        <dbReference type="EMBL" id="ADW76508.1"/>
    </source>
</evidence>
<dbReference type="KEGG" id="rah:Rahaq_4933"/>
<dbReference type="Proteomes" id="UP000007257">
    <property type="component" value="Plasmid pRAHAQ01"/>
</dbReference>
<dbReference type="HOGENOM" id="CLU_1155638_0_0_6"/>
<dbReference type="AlphaFoldDB" id="A0A0H3FNM8"/>
<dbReference type="Proteomes" id="UP001598201">
    <property type="component" value="Unassembled WGS sequence"/>
</dbReference>
<dbReference type="EMBL" id="JBHUCJ010000103">
    <property type="protein sequence ID" value="MFD3226708.1"/>
    <property type="molecule type" value="Genomic_DNA"/>
</dbReference>
<reference evidence="1 3" key="2">
    <citation type="journal article" date="2012" name="J. Bacteriol.">
        <title>Complete Genome Sequence of Rahnella sp. Strain Y9602, a Gammaproteobacterium Isolate from Metal- and Radionuclide-Contaminated Soil.</title>
        <authorList>
            <person name="Martinez R.J."/>
            <person name="Bruce D."/>
            <person name="Detter C."/>
            <person name="Goodwin L.A."/>
            <person name="Han J."/>
            <person name="Han C.S."/>
            <person name="Held B."/>
            <person name="Land M.L."/>
            <person name="Mikhailova N."/>
            <person name="Nolan M."/>
            <person name="Pennacchio L."/>
            <person name="Pitluck S."/>
            <person name="Tapia R."/>
            <person name="Woyke T."/>
            <person name="Sobecky P.A."/>
        </authorList>
    </citation>
    <scope>NUCLEOTIDE SEQUENCE [LARGE SCALE GENOMIC DNA]</scope>
    <source>
        <strain evidence="1 3">Y9602</strain>
        <plasmid evidence="1 3">pRAHAQ01</plasmid>
    </source>
</reference>
<dbReference type="GeneID" id="95420840"/>
<evidence type="ECO:0000313" key="3">
    <source>
        <dbReference type="Proteomes" id="UP000007257"/>
    </source>
</evidence>
<keyword evidence="1" id="KW-0614">Plasmid</keyword>
<protein>
    <submittedName>
        <fullName evidence="1">Uncharacterized protein</fullName>
    </submittedName>
</protein>